<accession>A0A402DV87</accession>
<dbReference type="AlphaFoldDB" id="A0A402DV87"/>
<evidence type="ECO:0000313" key="3">
    <source>
        <dbReference type="Proteomes" id="UP000289954"/>
    </source>
</evidence>
<feature type="compositionally biased region" description="Low complexity" evidence="1">
    <location>
        <begin position="53"/>
        <end position="74"/>
    </location>
</feature>
<sequence>MAVGALSGQDRAELARAVLAHAELRTGARSTRMGLRAVDLPGGPPATTAAREAGSGPAATTTGPAAAPTDVAAAPSTGPVAVPATVPDYDGSVAGIPAHRATVRPAEPSSPRYAGVLTTERPPLPVPARLSALLPDGLRRGATTAVVGSTSLVLTMLAHACAGGAWAAVVGQPTVGLLAAAQAGVALDRLAVVPRPGADAATVVAALVDGIDVVLVGPDTALTDADRRRLSARARDRGAVLLSSVPWPGAGTVLTVEGGRWSGVGAGDGRLRAHELRVTRSGRGGAAVPLSVDLTLPLSAERGTVPAWTAGTGTSGTGTSAVVTSAAATRAAGDGDDPSVLVVVAGPDLRLVG</sequence>
<reference evidence="2 3" key="1">
    <citation type="submission" date="2019-01" db="EMBL/GenBank/DDBJ databases">
        <title>Draft genome sequence of Cellulomonas takizawaensis strain TKZ-21.</title>
        <authorList>
            <person name="Yamamura H."/>
            <person name="Hayashi T."/>
            <person name="Hamada M."/>
            <person name="Serisawa Y."/>
            <person name="Matsuyama K."/>
            <person name="Nakagawa Y."/>
            <person name="Otoguro M."/>
            <person name="Yanagida F."/>
            <person name="Hayakawa M."/>
        </authorList>
    </citation>
    <scope>NUCLEOTIDE SEQUENCE [LARGE SCALE GENOMIC DNA]</scope>
    <source>
        <strain evidence="2 3">NBRC12680</strain>
    </source>
</reference>
<evidence type="ECO:0000256" key="1">
    <source>
        <dbReference type="SAM" id="MobiDB-lite"/>
    </source>
</evidence>
<comment type="caution">
    <text evidence="2">The sequence shown here is derived from an EMBL/GenBank/DDBJ whole genome shotgun (WGS) entry which is preliminary data.</text>
</comment>
<keyword evidence="3" id="KW-1185">Reference proteome</keyword>
<dbReference type="RefSeq" id="WP_378078436.1">
    <property type="nucleotide sequence ID" value="NZ_JBHLSX010000002.1"/>
</dbReference>
<gene>
    <name evidence="2" type="ORF">CBZ_31260</name>
</gene>
<protein>
    <submittedName>
        <fullName evidence="2">Uncharacterized protein</fullName>
    </submittedName>
</protein>
<organism evidence="2 3">
    <name type="scientific">Cellulomonas biazotea</name>
    <dbReference type="NCBI Taxonomy" id="1709"/>
    <lineage>
        <taxon>Bacteria</taxon>
        <taxon>Bacillati</taxon>
        <taxon>Actinomycetota</taxon>
        <taxon>Actinomycetes</taxon>
        <taxon>Micrococcales</taxon>
        <taxon>Cellulomonadaceae</taxon>
        <taxon>Cellulomonas</taxon>
    </lineage>
</organism>
<dbReference type="EMBL" id="BIMR01000302">
    <property type="protein sequence ID" value="GCE78070.1"/>
    <property type="molecule type" value="Genomic_DNA"/>
</dbReference>
<feature type="region of interest" description="Disordered" evidence="1">
    <location>
        <begin position="35"/>
        <end position="74"/>
    </location>
</feature>
<evidence type="ECO:0000313" key="2">
    <source>
        <dbReference type="EMBL" id="GCE78070.1"/>
    </source>
</evidence>
<name>A0A402DV87_9CELL</name>
<proteinExistence type="predicted"/>
<dbReference type="Proteomes" id="UP000289954">
    <property type="component" value="Unassembled WGS sequence"/>
</dbReference>